<keyword evidence="3" id="KW-1185">Reference proteome</keyword>
<proteinExistence type="predicted"/>
<sequence>MKRFSWLNTFYISVSLSCLGLLQACTVPTEAIKPLAQQNQQNIQALNKNVSALFALYEPLLAASGNALMYQSLAKTEQELIAVVGSAYLAAPTEEETWQVLFERAANTPMGKRDKFLERYRFVRSAYEVNSESDLARLKYREGWIYQTVVDANFTPQRAHNLVIALNTLRENSTEDDALYYTQVELQLSPYDPSLQLKREAINGAQKVINGFKQEILSELMTADIHGRAFISVGESKINSETTANLLLGEMNSDQLVTLLDTVSSKYLQHPTVKEAAVEFLTGKLATFIKKL</sequence>
<dbReference type="PROSITE" id="PS51257">
    <property type="entry name" value="PROKAR_LIPOPROTEIN"/>
    <property type="match status" value="1"/>
</dbReference>
<dbReference type="AlphaFoldDB" id="I3CEL7"/>
<evidence type="ECO:0008006" key="4">
    <source>
        <dbReference type="Google" id="ProtNLM"/>
    </source>
</evidence>
<dbReference type="OrthoDB" id="5624311at2"/>
<dbReference type="STRING" id="395493.BegalDRAFT_1158"/>
<reference evidence="2 3" key="1">
    <citation type="submission" date="2011-11" db="EMBL/GenBank/DDBJ databases">
        <title>Improved High-Quality Draft sequence of Beggiatoa alba B18lD.</title>
        <authorList>
            <consortium name="US DOE Joint Genome Institute"/>
            <person name="Lucas S."/>
            <person name="Han J."/>
            <person name="Lapidus A."/>
            <person name="Cheng J.-F."/>
            <person name="Goodwin L."/>
            <person name="Pitluck S."/>
            <person name="Peters L."/>
            <person name="Mikhailova N."/>
            <person name="Held B."/>
            <person name="Detter J.C."/>
            <person name="Han C."/>
            <person name="Tapia R."/>
            <person name="Land M."/>
            <person name="Hauser L."/>
            <person name="Kyrpides N."/>
            <person name="Ivanova N."/>
            <person name="Pagani I."/>
            <person name="Samuel K."/>
            <person name="Teske A."/>
            <person name="Mueller J."/>
            <person name="Woyke T."/>
        </authorList>
    </citation>
    <scope>NUCLEOTIDE SEQUENCE [LARGE SCALE GENOMIC DNA]</scope>
    <source>
        <strain evidence="2 3">B18LD</strain>
    </source>
</reference>
<dbReference type="EMBL" id="JH600070">
    <property type="protein sequence ID" value="EIJ42060.1"/>
    <property type="molecule type" value="Genomic_DNA"/>
</dbReference>
<evidence type="ECO:0000256" key="1">
    <source>
        <dbReference type="SAM" id="SignalP"/>
    </source>
</evidence>
<gene>
    <name evidence="2" type="ORF">BegalDRAFT_1158</name>
</gene>
<evidence type="ECO:0000313" key="2">
    <source>
        <dbReference type="EMBL" id="EIJ42060.1"/>
    </source>
</evidence>
<dbReference type="RefSeq" id="WP_002684623.1">
    <property type="nucleotide sequence ID" value="NZ_JH600070.1"/>
</dbReference>
<keyword evidence="1" id="KW-0732">Signal</keyword>
<feature type="chain" id="PRO_5003668817" description="Lipoprotein" evidence="1">
    <location>
        <begin position="25"/>
        <end position="292"/>
    </location>
</feature>
<dbReference type="Proteomes" id="UP000005744">
    <property type="component" value="Unassembled WGS sequence"/>
</dbReference>
<protein>
    <recommendedName>
        <fullName evidence="4">Lipoprotein</fullName>
    </recommendedName>
</protein>
<dbReference type="HOGENOM" id="CLU_952078_0_0_6"/>
<accession>I3CEL7</accession>
<feature type="signal peptide" evidence="1">
    <location>
        <begin position="1"/>
        <end position="24"/>
    </location>
</feature>
<evidence type="ECO:0000313" key="3">
    <source>
        <dbReference type="Proteomes" id="UP000005744"/>
    </source>
</evidence>
<name>I3CEL7_9GAMM</name>
<organism evidence="2 3">
    <name type="scientific">Beggiatoa alba B18LD</name>
    <dbReference type="NCBI Taxonomy" id="395493"/>
    <lineage>
        <taxon>Bacteria</taxon>
        <taxon>Pseudomonadati</taxon>
        <taxon>Pseudomonadota</taxon>
        <taxon>Gammaproteobacteria</taxon>
        <taxon>Thiotrichales</taxon>
        <taxon>Thiotrichaceae</taxon>
        <taxon>Beggiatoa</taxon>
    </lineage>
</organism>